<evidence type="ECO:0000313" key="8">
    <source>
        <dbReference type="EMBL" id="HJB56364.1"/>
    </source>
</evidence>
<reference evidence="8" key="1">
    <citation type="journal article" date="2021" name="PeerJ">
        <title>Extensive microbial diversity within the chicken gut microbiome revealed by metagenomics and culture.</title>
        <authorList>
            <person name="Gilroy R."/>
            <person name="Ravi A."/>
            <person name="Getino M."/>
            <person name="Pursley I."/>
            <person name="Horton D.L."/>
            <person name="Alikhan N.F."/>
            <person name="Baker D."/>
            <person name="Gharbi K."/>
            <person name="Hall N."/>
            <person name="Watson M."/>
            <person name="Adriaenssens E.M."/>
            <person name="Foster-Nyarko E."/>
            <person name="Jarju S."/>
            <person name="Secka A."/>
            <person name="Antonio M."/>
            <person name="Oren A."/>
            <person name="Chaudhuri R.R."/>
            <person name="La Ragione R."/>
            <person name="Hildebrand F."/>
            <person name="Pallen M.J."/>
        </authorList>
    </citation>
    <scope>NUCLEOTIDE SEQUENCE</scope>
    <source>
        <strain evidence="8">CHK189-11263</strain>
    </source>
</reference>
<reference evidence="8" key="2">
    <citation type="submission" date="2021-04" db="EMBL/GenBank/DDBJ databases">
        <authorList>
            <person name="Gilroy R."/>
        </authorList>
    </citation>
    <scope>NUCLEOTIDE SEQUENCE</scope>
    <source>
        <strain evidence="8">CHK189-11263</strain>
    </source>
</reference>
<evidence type="ECO:0000313" key="9">
    <source>
        <dbReference type="Proteomes" id="UP000824208"/>
    </source>
</evidence>
<dbReference type="InterPro" id="IPR006059">
    <property type="entry name" value="SBP"/>
</dbReference>
<keyword evidence="2 7" id="KW-0732">Signal</keyword>
<accession>A0A9D2MAJ2</accession>
<organism evidence="8 9">
    <name type="scientific">Candidatus Flavonifractor intestinipullorum</name>
    <dbReference type="NCBI Taxonomy" id="2838587"/>
    <lineage>
        <taxon>Bacteria</taxon>
        <taxon>Bacillati</taxon>
        <taxon>Bacillota</taxon>
        <taxon>Clostridia</taxon>
        <taxon>Eubacteriales</taxon>
        <taxon>Oscillospiraceae</taxon>
        <taxon>Flavonifractor</taxon>
    </lineage>
</organism>
<dbReference type="Gene3D" id="3.40.190.10">
    <property type="entry name" value="Periplasmic binding protein-like II"/>
    <property type="match status" value="1"/>
</dbReference>
<evidence type="ECO:0000256" key="1">
    <source>
        <dbReference type="ARBA" id="ARBA00022475"/>
    </source>
</evidence>
<dbReference type="PROSITE" id="PS51257">
    <property type="entry name" value="PROKAR_LIPOPROTEIN"/>
    <property type="match status" value="1"/>
</dbReference>
<feature type="region of interest" description="Disordered" evidence="6">
    <location>
        <begin position="27"/>
        <end position="47"/>
    </location>
</feature>
<comment type="caution">
    <text evidence="8">The sequence shown here is derived from an EMBL/GenBank/DDBJ whole genome shotgun (WGS) entry which is preliminary data.</text>
</comment>
<feature type="signal peptide" evidence="7">
    <location>
        <begin position="1"/>
        <end position="21"/>
    </location>
</feature>
<dbReference type="EMBL" id="DWYC01000027">
    <property type="protein sequence ID" value="HJB56364.1"/>
    <property type="molecule type" value="Genomic_DNA"/>
</dbReference>
<dbReference type="AlphaFoldDB" id="A0A9D2MAJ2"/>
<evidence type="ECO:0000256" key="6">
    <source>
        <dbReference type="SAM" id="MobiDB-lite"/>
    </source>
</evidence>
<evidence type="ECO:0000256" key="7">
    <source>
        <dbReference type="SAM" id="SignalP"/>
    </source>
</evidence>
<evidence type="ECO:0000256" key="4">
    <source>
        <dbReference type="ARBA" id="ARBA00023139"/>
    </source>
</evidence>
<keyword evidence="5" id="KW-0449">Lipoprotein</keyword>
<dbReference type="PANTHER" id="PTHR43649">
    <property type="entry name" value="ARABINOSE-BINDING PROTEIN-RELATED"/>
    <property type="match status" value="1"/>
</dbReference>
<evidence type="ECO:0000256" key="5">
    <source>
        <dbReference type="ARBA" id="ARBA00023288"/>
    </source>
</evidence>
<gene>
    <name evidence="8" type="ORF">H9714_02305</name>
</gene>
<sequence>MKNWKKVLALVLATGMTLSLAACNGGGSTASTAPSDTGSGEGGGSTSGNVSIELWTYPIGQFGDQETLDGIIAAFKEVHPEIDVTIQLLDYTNGDTQVTSAITAGTTPDIIMEGPERLVSNYGANGLMVDLSDLWTEEATADISAVSEAVVNACKGSDGVYYEYPLCMTTHCMAINYEVFEAAGALQYIDEETRTWTTDDFVAAMEAVRDAAAAGTVNVMFPGIIYCGGQGGDQGTRALVNNLYSGTYTNAEHTEYTANSPENVEALTLLKSMVDNGSLTADSSFQAADELQQFANGTAAVTFCWNASNQSQYAEQVQFTPFAMAFPSDDGEPELCGGIYGFGIFDHGDEAKIEAAKEFIRFVCDDAEQGPESVRLSGFFPVRDSFGNVYEGTENEARMSEFQVMMPYLGDYYNVIGGWTEQRTNWYNMLQQIFVSGADIQTAADEFVTASNANI</sequence>
<keyword evidence="4" id="KW-0564">Palmitate</keyword>
<dbReference type="SUPFAM" id="SSF53850">
    <property type="entry name" value="Periplasmic binding protein-like II"/>
    <property type="match status" value="1"/>
</dbReference>
<evidence type="ECO:0000256" key="3">
    <source>
        <dbReference type="ARBA" id="ARBA00023136"/>
    </source>
</evidence>
<protein>
    <submittedName>
        <fullName evidence="8">ABC transporter substrate-binding protein</fullName>
    </submittedName>
</protein>
<feature type="chain" id="PRO_5038920259" evidence="7">
    <location>
        <begin position="22"/>
        <end position="455"/>
    </location>
</feature>
<keyword evidence="3" id="KW-0472">Membrane</keyword>
<proteinExistence type="predicted"/>
<evidence type="ECO:0000256" key="2">
    <source>
        <dbReference type="ARBA" id="ARBA00022729"/>
    </source>
</evidence>
<dbReference type="Pfam" id="PF01547">
    <property type="entry name" value="SBP_bac_1"/>
    <property type="match status" value="1"/>
</dbReference>
<name>A0A9D2MAJ2_9FIRM</name>
<dbReference type="InterPro" id="IPR050490">
    <property type="entry name" value="Bact_solute-bd_prot1"/>
</dbReference>
<dbReference type="Proteomes" id="UP000824208">
    <property type="component" value="Unassembled WGS sequence"/>
</dbReference>
<dbReference type="PANTHER" id="PTHR43649:SF33">
    <property type="entry name" value="POLYGALACTURONAN_RHAMNOGALACTURONAN-BINDING PROTEIN YTCQ"/>
    <property type="match status" value="1"/>
</dbReference>
<keyword evidence="1" id="KW-1003">Cell membrane</keyword>